<protein>
    <submittedName>
        <fullName evidence="1">Uncharacterized protein</fullName>
    </submittedName>
</protein>
<dbReference type="AlphaFoldDB" id="A0A0F9CIE2"/>
<evidence type="ECO:0000313" key="1">
    <source>
        <dbReference type="EMBL" id="KKL26197.1"/>
    </source>
</evidence>
<name>A0A0F9CIE2_9ZZZZ</name>
<dbReference type="EMBL" id="LAZR01035922">
    <property type="protein sequence ID" value="KKL26197.1"/>
    <property type="molecule type" value="Genomic_DNA"/>
</dbReference>
<feature type="non-terminal residue" evidence="1">
    <location>
        <position position="1"/>
    </location>
</feature>
<gene>
    <name evidence="1" type="ORF">LCGC14_2397730</name>
</gene>
<comment type="caution">
    <text evidence="1">The sequence shown here is derived from an EMBL/GenBank/DDBJ whole genome shotgun (WGS) entry which is preliminary data.</text>
</comment>
<sequence>GNVTRGDFRVLGRGLGSAVIIEYGGFEQRRVAEAGEHEIDWKFNLDVFIRVQDELGGVDEAAILRQLLLDEFNVRPKLGTSIIFDALIETGEPAPEDVKMGGVRYVFEILRLTATEEFSVSYAE</sequence>
<reference evidence="1" key="1">
    <citation type="journal article" date="2015" name="Nature">
        <title>Complex archaea that bridge the gap between prokaryotes and eukaryotes.</title>
        <authorList>
            <person name="Spang A."/>
            <person name="Saw J.H."/>
            <person name="Jorgensen S.L."/>
            <person name="Zaremba-Niedzwiedzka K."/>
            <person name="Martijn J."/>
            <person name="Lind A.E."/>
            <person name="van Eijk R."/>
            <person name="Schleper C."/>
            <person name="Guy L."/>
            <person name="Ettema T.J."/>
        </authorList>
    </citation>
    <scope>NUCLEOTIDE SEQUENCE</scope>
</reference>
<proteinExistence type="predicted"/>
<accession>A0A0F9CIE2</accession>
<organism evidence="1">
    <name type="scientific">marine sediment metagenome</name>
    <dbReference type="NCBI Taxonomy" id="412755"/>
    <lineage>
        <taxon>unclassified sequences</taxon>
        <taxon>metagenomes</taxon>
        <taxon>ecological metagenomes</taxon>
    </lineage>
</organism>